<evidence type="ECO:0000313" key="1">
    <source>
        <dbReference type="EMBL" id="TCS77557.1"/>
    </source>
</evidence>
<protein>
    <submittedName>
        <fullName evidence="1">Uncharacterized protein</fullName>
    </submittedName>
</protein>
<dbReference type="EMBL" id="SLZZ01000016">
    <property type="protein sequence ID" value="TCS77557.1"/>
    <property type="molecule type" value="Genomic_DNA"/>
</dbReference>
<sequence>MKRRGWKDYARRKMYVKPELNRKLMYLKCSFEEVFNILNGVNKCEK</sequence>
<name>A0A4R3K4F3_9FIRM</name>
<organism evidence="1 2">
    <name type="scientific">Muricomes intestini</name>
    <dbReference type="NCBI Taxonomy" id="1796634"/>
    <lineage>
        <taxon>Bacteria</taxon>
        <taxon>Bacillati</taxon>
        <taxon>Bacillota</taxon>
        <taxon>Clostridia</taxon>
        <taxon>Lachnospirales</taxon>
        <taxon>Lachnospiraceae</taxon>
        <taxon>Muricomes</taxon>
    </lineage>
</organism>
<dbReference type="AlphaFoldDB" id="A0A4R3K4F3"/>
<keyword evidence="2" id="KW-1185">Reference proteome</keyword>
<dbReference type="RefSeq" id="WP_165920925.1">
    <property type="nucleotide sequence ID" value="NZ_DAIPCY010000008.1"/>
</dbReference>
<proteinExistence type="predicted"/>
<evidence type="ECO:0000313" key="2">
    <source>
        <dbReference type="Proteomes" id="UP000295726"/>
    </source>
</evidence>
<dbReference type="Proteomes" id="UP000295726">
    <property type="component" value="Unassembled WGS sequence"/>
</dbReference>
<accession>A0A4R3K4F3</accession>
<comment type="caution">
    <text evidence="1">The sequence shown here is derived from an EMBL/GenBank/DDBJ whole genome shotgun (WGS) entry which is preliminary data.</text>
</comment>
<gene>
    <name evidence="1" type="ORF">EDD59_11640</name>
</gene>
<reference evidence="1 2" key="1">
    <citation type="submission" date="2019-03" db="EMBL/GenBank/DDBJ databases">
        <title>Genomic Encyclopedia of Type Strains, Phase IV (KMG-IV): sequencing the most valuable type-strain genomes for metagenomic binning, comparative biology and taxonomic classification.</title>
        <authorList>
            <person name="Goeker M."/>
        </authorList>
    </citation>
    <scope>NUCLEOTIDE SEQUENCE [LARGE SCALE GENOMIC DNA]</scope>
    <source>
        <strain evidence="1 2">DSM 29489</strain>
    </source>
</reference>